<dbReference type="eggNOG" id="arCOG02053">
    <property type="taxonomic scope" value="Archaea"/>
</dbReference>
<dbReference type="AlphaFoldDB" id="L9W568"/>
<dbReference type="PRINTS" id="PR01438">
    <property type="entry name" value="UNVRSLSTRESS"/>
</dbReference>
<dbReference type="CDD" id="cd00293">
    <property type="entry name" value="USP-like"/>
    <property type="match status" value="1"/>
</dbReference>
<dbReference type="Pfam" id="PF00582">
    <property type="entry name" value="Usp"/>
    <property type="match status" value="1"/>
</dbReference>
<evidence type="ECO:0000313" key="4">
    <source>
        <dbReference type="Proteomes" id="UP000011661"/>
    </source>
</evidence>
<feature type="domain" description="UspA" evidence="2">
    <location>
        <begin position="4"/>
        <end position="146"/>
    </location>
</feature>
<keyword evidence="4" id="KW-1185">Reference proteome</keyword>
<evidence type="ECO:0000256" key="1">
    <source>
        <dbReference type="ARBA" id="ARBA00008791"/>
    </source>
</evidence>
<dbReference type="PANTHER" id="PTHR46268">
    <property type="entry name" value="STRESS RESPONSE PROTEIN NHAX"/>
    <property type="match status" value="1"/>
</dbReference>
<comment type="similarity">
    <text evidence="1">Belongs to the universal stress protein A family.</text>
</comment>
<reference evidence="3 4" key="1">
    <citation type="journal article" date="2014" name="PLoS Genet.">
        <title>Phylogenetically driven sequencing of extremely halophilic archaea reveals strategies for static and dynamic osmo-response.</title>
        <authorList>
            <person name="Becker E.A."/>
            <person name="Seitzer P.M."/>
            <person name="Tritt A."/>
            <person name="Larsen D."/>
            <person name="Krusor M."/>
            <person name="Yao A.I."/>
            <person name="Wu D."/>
            <person name="Madern D."/>
            <person name="Eisen J.A."/>
            <person name="Darling A.E."/>
            <person name="Facciotti M.T."/>
        </authorList>
    </citation>
    <scope>NUCLEOTIDE SEQUENCE [LARGE SCALE GENOMIC DNA]</scope>
    <source>
        <strain evidence="3 4">JCM 14089</strain>
    </source>
</reference>
<evidence type="ECO:0000313" key="3">
    <source>
        <dbReference type="EMBL" id="ELY44595.1"/>
    </source>
</evidence>
<accession>L9W568</accession>
<dbReference type="InterPro" id="IPR014729">
    <property type="entry name" value="Rossmann-like_a/b/a_fold"/>
</dbReference>
<comment type="caution">
    <text evidence="3">The sequence shown here is derived from an EMBL/GenBank/DDBJ whole genome shotgun (WGS) entry which is preliminary data.</text>
</comment>
<evidence type="ECO:0000259" key="2">
    <source>
        <dbReference type="Pfam" id="PF00582"/>
    </source>
</evidence>
<dbReference type="EMBL" id="AOHX01000039">
    <property type="protein sequence ID" value="ELY44595.1"/>
    <property type="molecule type" value="Genomic_DNA"/>
</dbReference>
<dbReference type="InterPro" id="IPR006015">
    <property type="entry name" value="Universal_stress_UspA"/>
</dbReference>
<dbReference type="RefSeq" id="WP_008163145.1">
    <property type="nucleotide sequence ID" value="NZ_AOHX01000039.1"/>
</dbReference>
<dbReference type="Proteomes" id="UP000011661">
    <property type="component" value="Unassembled WGS sequence"/>
</dbReference>
<dbReference type="InterPro" id="IPR006016">
    <property type="entry name" value="UspA"/>
</dbReference>
<proteinExistence type="inferred from homology"/>
<organism evidence="3 4">
    <name type="scientific">Natronorubrum sulfidifaciens JCM 14089</name>
    <dbReference type="NCBI Taxonomy" id="1230460"/>
    <lineage>
        <taxon>Archaea</taxon>
        <taxon>Methanobacteriati</taxon>
        <taxon>Methanobacteriota</taxon>
        <taxon>Stenosarchaea group</taxon>
        <taxon>Halobacteria</taxon>
        <taxon>Halobacteriales</taxon>
        <taxon>Natrialbaceae</taxon>
        <taxon>Natronorubrum</taxon>
    </lineage>
</organism>
<dbReference type="SUPFAM" id="SSF52402">
    <property type="entry name" value="Adenine nucleotide alpha hydrolases-like"/>
    <property type="match status" value="1"/>
</dbReference>
<sequence>MPSSVLVPVDGSPLSMDALRHAFRAFPDAEITAYHVVDLFEPDFSGDLESSYEPLIGTDAWYRAVDDATARLFEAVADVAADADRSVTTESDIGEPSRLILEYATDEGVDHIVLGSHGRLESNQALYGSVAATVVRRSPVPVTVIR</sequence>
<dbReference type="PATRIC" id="fig|1230460.4.peg.2411"/>
<gene>
    <name evidence="3" type="ORF">C495_11859</name>
</gene>
<dbReference type="OrthoDB" id="105697at2157"/>
<protein>
    <submittedName>
        <fullName evidence="3">UspA domain-containing protein</fullName>
    </submittedName>
</protein>
<dbReference type="PANTHER" id="PTHR46268:SF24">
    <property type="entry name" value="UNIVERSAL STRESS PROTEIN"/>
    <property type="match status" value="1"/>
</dbReference>
<dbReference type="Gene3D" id="3.40.50.620">
    <property type="entry name" value="HUPs"/>
    <property type="match status" value="1"/>
</dbReference>
<name>L9W568_9EURY</name>